<dbReference type="RefSeq" id="WP_223987432.1">
    <property type="nucleotide sequence ID" value="NZ_CAJZAG010000004.1"/>
</dbReference>
<dbReference type="Pfam" id="PF00528">
    <property type="entry name" value="BPD_transp_1"/>
    <property type="match status" value="1"/>
</dbReference>
<dbReference type="Gene3D" id="1.10.3720.10">
    <property type="entry name" value="MetI-like"/>
    <property type="match status" value="1"/>
</dbReference>
<evidence type="ECO:0000256" key="4">
    <source>
        <dbReference type="ARBA" id="ARBA00022692"/>
    </source>
</evidence>
<dbReference type="SUPFAM" id="SSF161098">
    <property type="entry name" value="MetI-like"/>
    <property type="match status" value="1"/>
</dbReference>
<gene>
    <name evidence="9" type="primary">nikB</name>
    <name evidence="9" type="ORF">LMG32289_02235</name>
</gene>
<reference evidence="9 10" key="1">
    <citation type="submission" date="2021-08" db="EMBL/GenBank/DDBJ databases">
        <authorList>
            <person name="Peeters C."/>
        </authorList>
    </citation>
    <scope>NUCLEOTIDE SEQUENCE [LARGE SCALE GENOMIC DNA]</scope>
    <source>
        <strain evidence="9 10">LMG 32289</strain>
    </source>
</reference>
<sequence>MNEPSVVLPESVASGPALHATSDAQSPPHVATRAVARILLQRGIQALIVAALVGTLSFLMMRLLPGDMAFRVAAGRYGYDMVTAQAAEAVRVELGLGLPWTQALLNWWHQLLHVDLGLSAVTGAPVAQEIAHQLGHTLTLAIAALAVSCAIAVPLGFVAGLRAGGALDRATLVASVLLRAMPPFVLGIVLVSLLSFDLRLIPVGASHEHGGLLAPAITLGLGLSATAMRVARDAMAAVTESAYFRFAQTKGLSDRDALLRHGVRNAAIPLVAYLGVQLVFLVEGVVVIETLFAWPGIGHALVHAIFGRDVPMIQGTAIVMGLMFVALNTLVDLACTWIDPRLRLRGFRKEGL</sequence>
<keyword evidence="2 7" id="KW-0813">Transport</keyword>
<evidence type="ECO:0000256" key="6">
    <source>
        <dbReference type="ARBA" id="ARBA00023136"/>
    </source>
</evidence>
<dbReference type="PROSITE" id="PS50928">
    <property type="entry name" value="ABC_TM1"/>
    <property type="match status" value="1"/>
</dbReference>
<accession>A0ABN7YG69</accession>
<dbReference type="PANTHER" id="PTHR43163:SF6">
    <property type="entry name" value="DIPEPTIDE TRANSPORT SYSTEM PERMEASE PROTEIN DPPB-RELATED"/>
    <property type="match status" value="1"/>
</dbReference>
<evidence type="ECO:0000259" key="8">
    <source>
        <dbReference type="PROSITE" id="PS50928"/>
    </source>
</evidence>
<keyword evidence="10" id="KW-1185">Reference proteome</keyword>
<feature type="transmembrane region" description="Helical" evidence="7">
    <location>
        <begin position="317"/>
        <end position="338"/>
    </location>
</feature>
<feature type="transmembrane region" description="Helical" evidence="7">
    <location>
        <begin position="270"/>
        <end position="297"/>
    </location>
</feature>
<dbReference type="InterPro" id="IPR035906">
    <property type="entry name" value="MetI-like_sf"/>
</dbReference>
<comment type="similarity">
    <text evidence="7">Belongs to the binding-protein-dependent transport system permease family.</text>
</comment>
<evidence type="ECO:0000256" key="1">
    <source>
        <dbReference type="ARBA" id="ARBA00004651"/>
    </source>
</evidence>
<organism evidence="9 10">
    <name type="scientific">Cupriavidus pampae</name>
    <dbReference type="NCBI Taxonomy" id="659251"/>
    <lineage>
        <taxon>Bacteria</taxon>
        <taxon>Pseudomonadati</taxon>
        <taxon>Pseudomonadota</taxon>
        <taxon>Betaproteobacteria</taxon>
        <taxon>Burkholderiales</taxon>
        <taxon>Burkholderiaceae</taxon>
        <taxon>Cupriavidus</taxon>
    </lineage>
</organism>
<dbReference type="PANTHER" id="PTHR43163">
    <property type="entry name" value="DIPEPTIDE TRANSPORT SYSTEM PERMEASE PROTEIN DPPB-RELATED"/>
    <property type="match status" value="1"/>
</dbReference>
<name>A0ABN7YG69_9BURK</name>
<evidence type="ECO:0000256" key="2">
    <source>
        <dbReference type="ARBA" id="ARBA00022448"/>
    </source>
</evidence>
<proteinExistence type="inferred from homology"/>
<comment type="caution">
    <text evidence="9">The sequence shown here is derived from an EMBL/GenBank/DDBJ whole genome shotgun (WGS) entry which is preliminary data.</text>
</comment>
<feature type="transmembrane region" description="Helical" evidence="7">
    <location>
        <begin position="43"/>
        <end position="64"/>
    </location>
</feature>
<dbReference type="Proteomes" id="UP000706525">
    <property type="component" value="Unassembled WGS sequence"/>
</dbReference>
<feature type="transmembrane region" description="Helical" evidence="7">
    <location>
        <begin position="138"/>
        <end position="158"/>
    </location>
</feature>
<feature type="domain" description="ABC transmembrane type-1" evidence="8">
    <location>
        <begin position="134"/>
        <end position="331"/>
    </location>
</feature>
<keyword evidence="3" id="KW-1003">Cell membrane</keyword>
<feature type="transmembrane region" description="Helical" evidence="7">
    <location>
        <begin position="170"/>
        <end position="192"/>
    </location>
</feature>
<dbReference type="InterPro" id="IPR000515">
    <property type="entry name" value="MetI-like"/>
</dbReference>
<evidence type="ECO:0000313" key="9">
    <source>
        <dbReference type="EMBL" id="CAG9171040.1"/>
    </source>
</evidence>
<evidence type="ECO:0000313" key="10">
    <source>
        <dbReference type="Proteomes" id="UP000706525"/>
    </source>
</evidence>
<protein>
    <submittedName>
        <fullName evidence="9">Nickel import system permease protein NikB</fullName>
    </submittedName>
</protein>
<evidence type="ECO:0000256" key="5">
    <source>
        <dbReference type="ARBA" id="ARBA00022989"/>
    </source>
</evidence>
<dbReference type="CDD" id="cd06261">
    <property type="entry name" value="TM_PBP2"/>
    <property type="match status" value="1"/>
</dbReference>
<keyword evidence="6 7" id="KW-0472">Membrane</keyword>
<comment type="subcellular location">
    <subcellularLocation>
        <location evidence="1 7">Cell membrane</location>
        <topology evidence="1 7">Multi-pass membrane protein</topology>
    </subcellularLocation>
</comment>
<keyword evidence="5 7" id="KW-1133">Transmembrane helix</keyword>
<keyword evidence="4 7" id="KW-0812">Transmembrane</keyword>
<evidence type="ECO:0000256" key="3">
    <source>
        <dbReference type="ARBA" id="ARBA00022475"/>
    </source>
</evidence>
<dbReference type="EMBL" id="CAJZAG010000004">
    <property type="protein sequence ID" value="CAG9171040.1"/>
    <property type="molecule type" value="Genomic_DNA"/>
</dbReference>
<feature type="transmembrane region" description="Helical" evidence="7">
    <location>
        <begin position="212"/>
        <end position="231"/>
    </location>
</feature>
<evidence type="ECO:0000256" key="7">
    <source>
        <dbReference type="RuleBase" id="RU363032"/>
    </source>
</evidence>